<evidence type="ECO:0000313" key="1">
    <source>
        <dbReference type="EMBL" id="MBU2758634.1"/>
    </source>
</evidence>
<reference evidence="1 2" key="1">
    <citation type="journal article" date="2021" name="ISME J.">
        <title>Genomic evolution of the class Acidithiobacillia: deep-branching Proteobacteria living in extreme acidic conditions.</title>
        <authorList>
            <person name="Moya-Beltran A."/>
            <person name="Beard S."/>
            <person name="Rojas-Villalobos C."/>
            <person name="Issotta F."/>
            <person name="Gallardo Y."/>
            <person name="Ulloa R."/>
            <person name="Giaveno A."/>
            <person name="Degli Esposti M."/>
            <person name="Johnson D.B."/>
            <person name="Quatrini R."/>
        </authorList>
    </citation>
    <scope>NUCLEOTIDE SEQUENCE [LARGE SCALE GENOMIC DNA]</scope>
    <source>
        <strain evidence="1 2">RW2</strain>
    </source>
</reference>
<accession>A0ABS5ZTY5</accession>
<dbReference type="InterPro" id="IPR025528">
    <property type="entry name" value="BrnA_antitoxin"/>
</dbReference>
<evidence type="ECO:0000313" key="2">
    <source>
        <dbReference type="Proteomes" id="UP000755654"/>
    </source>
</evidence>
<dbReference type="Proteomes" id="UP000755654">
    <property type="component" value="Unassembled WGS sequence"/>
</dbReference>
<proteinExistence type="predicted"/>
<organism evidence="1 2">
    <name type="scientific">Acidithiobacillus sulfurivorans</name>
    <dbReference type="NCBI Taxonomy" id="1958756"/>
    <lineage>
        <taxon>Bacteria</taxon>
        <taxon>Pseudomonadati</taxon>
        <taxon>Pseudomonadota</taxon>
        <taxon>Acidithiobacillia</taxon>
        <taxon>Acidithiobacillales</taxon>
        <taxon>Acidithiobacillaceae</taxon>
        <taxon>Acidithiobacillus</taxon>
    </lineage>
</organism>
<name>A0ABS5ZTY5_9PROT</name>
<gene>
    <name evidence="1" type="ORF">HAP95_00125</name>
</gene>
<dbReference type="EMBL" id="JAAOMP010000009">
    <property type="protein sequence ID" value="MBU2758634.1"/>
    <property type="molecule type" value="Genomic_DNA"/>
</dbReference>
<keyword evidence="2" id="KW-1185">Reference proteome</keyword>
<sequence length="90" mass="10078">MPPPGRDDRPTHAAACRPGCQRGAVAIEPGKTRVTIRLDNDVLDWYRKQAQEHGGNYQTAINAALREQMTAQDGALERVLRRVIRKEMLA</sequence>
<protein>
    <submittedName>
        <fullName evidence="1">CopG family transcriptional regulator</fullName>
    </submittedName>
</protein>
<comment type="caution">
    <text evidence="1">The sequence shown here is derived from an EMBL/GenBank/DDBJ whole genome shotgun (WGS) entry which is preliminary data.</text>
</comment>
<dbReference type="Pfam" id="PF14384">
    <property type="entry name" value="BrnA_antitoxin"/>
    <property type="match status" value="1"/>
</dbReference>